<name>A0A0A0ER62_9GAMM</name>
<dbReference type="GO" id="GO:0016020">
    <property type="term" value="C:membrane"/>
    <property type="evidence" value="ECO:0007669"/>
    <property type="project" value="UniProtKB-SubCell"/>
</dbReference>
<keyword evidence="4 5" id="KW-0472">Membrane</keyword>
<evidence type="ECO:0000256" key="4">
    <source>
        <dbReference type="ARBA" id="ARBA00023136"/>
    </source>
</evidence>
<reference evidence="6 7" key="1">
    <citation type="submission" date="2013-08" db="EMBL/GenBank/DDBJ databases">
        <title>Genome sequencing of Lysobacter.</title>
        <authorList>
            <person name="Zhang S."/>
            <person name="Wang G."/>
        </authorList>
    </citation>
    <scope>NUCLEOTIDE SEQUENCE [LARGE SCALE GENOMIC DNA]</scope>
    <source>
        <strain evidence="6 7">GH1-9</strain>
    </source>
</reference>
<accession>A0A0A0ER62</accession>
<evidence type="ECO:0000313" key="7">
    <source>
        <dbReference type="Proteomes" id="UP000029998"/>
    </source>
</evidence>
<organism evidence="6 7">
    <name type="scientific">Lysobacter daejeonensis GH1-9</name>
    <dbReference type="NCBI Taxonomy" id="1385517"/>
    <lineage>
        <taxon>Bacteria</taxon>
        <taxon>Pseudomonadati</taxon>
        <taxon>Pseudomonadota</taxon>
        <taxon>Gammaproteobacteria</taxon>
        <taxon>Lysobacterales</taxon>
        <taxon>Lysobacteraceae</taxon>
        <taxon>Aerolutibacter</taxon>
    </lineage>
</organism>
<dbReference type="OrthoDB" id="6522672at2"/>
<gene>
    <name evidence="6" type="ORF">N800_11370</name>
</gene>
<dbReference type="STRING" id="1385517.N800_11370"/>
<dbReference type="EMBL" id="AVPU01000048">
    <property type="protein sequence ID" value="KGM52643.1"/>
    <property type="molecule type" value="Genomic_DNA"/>
</dbReference>
<keyword evidence="7" id="KW-1185">Reference proteome</keyword>
<feature type="transmembrane region" description="Helical" evidence="5">
    <location>
        <begin position="110"/>
        <end position="131"/>
    </location>
</feature>
<evidence type="ECO:0000256" key="3">
    <source>
        <dbReference type="ARBA" id="ARBA00022989"/>
    </source>
</evidence>
<feature type="transmembrane region" description="Helical" evidence="5">
    <location>
        <begin position="12"/>
        <end position="32"/>
    </location>
</feature>
<sequence length="143" mass="15182">MSVVSEKILRSNGFWLAARILSSVVFVSSGLAKLLDFGGGVSEMAAAGLHPAWLFNIGTVIILLGGSALLLLDRAVWLGSLVLGFFLLLTIAVVHRFWSLPDSAGQQALYVALEHLSVVGGLMAATVASHFRKLNRHAEKDAA</sequence>
<comment type="subcellular location">
    <subcellularLocation>
        <location evidence="1">Membrane</location>
        <topology evidence="1">Multi-pass membrane protein</topology>
    </subcellularLocation>
</comment>
<dbReference type="InterPro" id="IPR032808">
    <property type="entry name" value="DoxX"/>
</dbReference>
<protein>
    <submittedName>
        <fullName evidence="6">DoxX family protein</fullName>
    </submittedName>
</protein>
<evidence type="ECO:0000256" key="1">
    <source>
        <dbReference type="ARBA" id="ARBA00004141"/>
    </source>
</evidence>
<evidence type="ECO:0000256" key="2">
    <source>
        <dbReference type="ARBA" id="ARBA00022692"/>
    </source>
</evidence>
<evidence type="ECO:0000256" key="5">
    <source>
        <dbReference type="SAM" id="Phobius"/>
    </source>
</evidence>
<evidence type="ECO:0000313" key="6">
    <source>
        <dbReference type="EMBL" id="KGM52643.1"/>
    </source>
</evidence>
<comment type="caution">
    <text evidence="6">The sequence shown here is derived from an EMBL/GenBank/DDBJ whole genome shotgun (WGS) entry which is preliminary data.</text>
</comment>
<dbReference type="AlphaFoldDB" id="A0A0A0ER62"/>
<dbReference type="Proteomes" id="UP000029998">
    <property type="component" value="Unassembled WGS sequence"/>
</dbReference>
<keyword evidence="2 5" id="KW-0812">Transmembrane</keyword>
<keyword evidence="3 5" id="KW-1133">Transmembrane helix</keyword>
<dbReference type="Pfam" id="PF07681">
    <property type="entry name" value="DoxX"/>
    <property type="match status" value="1"/>
</dbReference>
<feature type="transmembrane region" description="Helical" evidence="5">
    <location>
        <begin position="77"/>
        <end position="98"/>
    </location>
</feature>
<feature type="transmembrane region" description="Helical" evidence="5">
    <location>
        <begin position="52"/>
        <end position="72"/>
    </location>
</feature>
<proteinExistence type="predicted"/>
<dbReference type="eggNOG" id="COG2259">
    <property type="taxonomic scope" value="Bacteria"/>
</dbReference>